<dbReference type="AlphaFoldDB" id="B4JMQ5"/>
<name>B4JMQ5_DROGR</name>
<accession>B4JMQ5</accession>
<gene>
    <name evidence="2" type="primary">Dgri\GH24671</name>
    <name evidence="2" type="ORF">Dgri_GH24671</name>
</gene>
<keyword evidence="3" id="KW-1185">Reference proteome</keyword>
<feature type="region of interest" description="Disordered" evidence="1">
    <location>
        <begin position="154"/>
        <end position="181"/>
    </location>
</feature>
<dbReference type="Proteomes" id="UP000001070">
    <property type="component" value="Unassembled WGS sequence"/>
</dbReference>
<dbReference type="InParanoid" id="B4JMQ5"/>
<feature type="compositionally biased region" description="Basic and acidic residues" evidence="1">
    <location>
        <begin position="154"/>
        <end position="163"/>
    </location>
</feature>
<feature type="compositionally biased region" description="Polar residues" evidence="1">
    <location>
        <begin position="170"/>
        <end position="181"/>
    </location>
</feature>
<proteinExistence type="predicted"/>
<protein>
    <submittedName>
        <fullName evidence="2">GH24671</fullName>
    </submittedName>
</protein>
<evidence type="ECO:0000256" key="1">
    <source>
        <dbReference type="SAM" id="MobiDB-lite"/>
    </source>
</evidence>
<evidence type="ECO:0000313" key="2">
    <source>
        <dbReference type="EMBL" id="EDV91998.1"/>
    </source>
</evidence>
<sequence length="305" mass="34841">MAEGNHNICDSHMQVKEEADEERLYIDVDVVGIDVVKFIRMSENHDSVQVKRINENSVRMEDLNDSSVQIVEEISSTSEDDRENVEAGEDRLLSGINDCSVQMDETKNNTTTAIKLKSIRHKFDLSKELKSYKKYKIMAEGNHNICDSHMQVKEEAEEEKLQNEDEGMESSGTTEANSESSFDQIVSWEAYEEGMLSKIEQSNRVHAKCMNSLTKESELSEFYKKNGKIDPETNDNSDDDSVQIILSEDIKVIEITSSEDDDSVQMMEDLNVDIYLVVIRRRRILDYDRESMEAGEDRLPPDGGD</sequence>
<evidence type="ECO:0000313" key="3">
    <source>
        <dbReference type="Proteomes" id="UP000001070"/>
    </source>
</evidence>
<dbReference type="HOGENOM" id="CLU_912966_0_0_1"/>
<organism evidence="3">
    <name type="scientific">Drosophila grimshawi</name>
    <name type="common">Hawaiian fruit fly</name>
    <name type="synonym">Idiomyia grimshawi</name>
    <dbReference type="NCBI Taxonomy" id="7222"/>
    <lineage>
        <taxon>Eukaryota</taxon>
        <taxon>Metazoa</taxon>
        <taxon>Ecdysozoa</taxon>
        <taxon>Arthropoda</taxon>
        <taxon>Hexapoda</taxon>
        <taxon>Insecta</taxon>
        <taxon>Pterygota</taxon>
        <taxon>Neoptera</taxon>
        <taxon>Endopterygota</taxon>
        <taxon>Diptera</taxon>
        <taxon>Brachycera</taxon>
        <taxon>Muscomorpha</taxon>
        <taxon>Ephydroidea</taxon>
        <taxon>Drosophilidae</taxon>
        <taxon>Drosophila</taxon>
        <taxon>Hawaiian Drosophila</taxon>
    </lineage>
</organism>
<reference evidence="2 3" key="1">
    <citation type="journal article" date="2007" name="Nature">
        <title>Evolution of genes and genomes on the Drosophila phylogeny.</title>
        <authorList>
            <consortium name="Drosophila 12 Genomes Consortium"/>
            <person name="Clark A.G."/>
            <person name="Eisen M.B."/>
            <person name="Smith D.R."/>
            <person name="Bergman C.M."/>
            <person name="Oliver B."/>
            <person name="Markow T.A."/>
            <person name="Kaufman T.C."/>
            <person name="Kellis M."/>
            <person name="Gelbart W."/>
            <person name="Iyer V.N."/>
            <person name="Pollard D.A."/>
            <person name="Sackton T.B."/>
            <person name="Larracuente A.M."/>
            <person name="Singh N.D."/>
            <person name="Abad J.P."/>
            <person name="Abt D.N."/>
            <person name="Adryan B."/>
            <person name="Aguade M."/>
            <person name="Akashi H."/>
            <person name="Anderson W.W."/>
            <person name="Aquadro C.F."/>
            <person name="Ardell D.H."/>
            <person name="Arguello R."/>
            <person name="Artieri C.G."/>
            <person name="Barbash D.A."/>
            <person name="Barker D."/>
            <person name="Barsanti P."/>
            <person name="Batterham P."/>
            <person name="Batzoglou S."/>
            <person name="Begun D."/>
            <person name="Bhutkar A."/>
            <person name="Blanco E."/>
            <person name="Bosak S.A."/>
            <person name="Bradley R.K."/>
            <person name="Brand A.D."/>
            <person name="Brent M.R."/>
            <person name="Brooks A.N."/>
            <person name="Brown R.H."/>
            <person name="Butlin R.K."/>
            <person name="Caggese C."/>
            <person name="Calvi B.R."/>
            <person name="Bernardo de Carvalho A."/>
            <person name="Caspi A."/>
            <person name="Castrezana S."/>
            <person name="Celniker S.E."/>
            <person name="Chang J.L."/>
            <person name="Chapple C."/>
            <person name="Chatterji S."/>
            <person name="Chinwalla A."/>
            <person name="Civetta A."/>
            <person name="Clifton S.W."/>
            <person name="Comeron J.M."/>
            <person name="Costello J.C."/>
            <person name="Coyne J.A."/>
            <person name="Daub J."/>
            <person name="David R.G."/>
            <person name="Delcher A.L."/>
            <person name="Delehaunty K."/>
            <person name="Do C.B."/>
            <person name="Ebling H."/>
            <person name="Edwards K."/>
            <person name="Eickbush T."/>
            <person name="Evans J.D."/>
            <person name="Filipski A."/>
            <person name="Findeiss S."/>
            <person name="Freyhult E."/>
            <person name="Fulton L."/>
            <person name="Fulton R."/>
            <person name="Garcia A.C."/>
            <person name="Gardiner A."/>
            <person name="Garfield D.A."/>
            <person name="Garvin B.E."/>
            <person name="Gibson G."/>
            <person name="Gilbert D."/>
            <person name="Gnerre S."/>
            <person name="Godfrey J."/>
            <person name="Good R."/>
            <person name="Gotea V."/>
            <person name="Gravely B."/>
            <person name="Greenberg A.J."/>
            <person name="Griffiths-Jones S."/>
            <person name="Gross S."/>
            <person name="Guigo R."/>
            <person name="Gustafson E.A."/>
            <person name="Haerty W."/>
            <person name="Hahn M.W."/>
            <person name="Halligan D.L."/>
            <person name="Halpern A.L."/>
            <person name="Halter G.M."/>
            <person name="Han M.V."/>
            <person name="Heger A."/>
            <person name="Hillier L."/>
            <person name="Hinrichs A.S."/>
            <person name="Holmes I."/>
            <person name="Hoskins R.A."/>
            <person name="Hubisz M.J."/>
            <person name="Hultmark D."/>
            <person name="Huntley M.A."/>
            <person name="Jaffe D.B."/>
            <person name="Jagadeeshan S."/>
            <person name="Jeck W.R."/>
            <person name="Johnson J."/>
            <person name="Jones C.D."/>
            <person name="Jordan W.C."/>
            <person name="Karpen G.H."/>
            <person name="Kataoka E."/>
            <person name="Keightley P.D."/>
            <person name="Kheradpour P."/>
            <person name="Kirkness E.F."/>
            <person name="Koerich L.B."/>
            <person name="Kristiansen K."/>
            <person name="Kudrna D."/>
            <person name="Kulathinal R.J."/>
            <person name="Kumar S."/>
            <person name="Kwok R."/>
            <person name="Lander E."/>
            <person name="Langley C.H."/>
            <person name="Lapoint R."/>
            <person name="Lazzaro B.P."/>
            <person name="Lee S.J."/>
            <person name="Levesque L."/>
            <person name="Li R."/>
            <person name="Lin C.F."/>
            <person name="Lin M.F."/>
            <person name="Lindblad-Toh K."/>
            <person name="Llopart A."/>
            <person name="Long M."/>
            <person name="Low L."/>
            <person name="Lozovsky E."/>
            <person name="Lu J."/>
            <person name="Luo M."/>
            <person name="Machado C.A."/>
            <person name="Makalowski W."/>
            <person name="Marzo M."/>
            <person name="Matsuda M."/>
            <person name="Matzkin L."/>
            <person name="McAllister B."/>
            <person name="McBride C.S."/>
            <person name="McKernan B."/>
            <person name="McKernan K."/>
            <person name="Mendez-Lago M."/>
            <person name="Minx P."/>
            <person name="Mollenhauer M.U."/>
            <person name="Montooth K."/>
            <person name="Mount S.M."/>
            <person name="Mu X."/>
            <person name="Myers E."/>
            <person name="Negre B."/>
            <person name="Newfeld S."/>
            <person name="Nielsen R."/>
            <person name="Noor M.A."/>
            <person name="O'Grady P."/>
            <person name="Pachter L."/>
            <person name="Papaceit M."/>
            <person name="Parisi M.J."/>
            <person name="Parisi M."/>
            <person name="Parts L."/>
            <person name="Pedersen J.S."/>
            <person name="Pesole G."/>
            <person name="Phillippy A.M."/>
            <person name="Ponting C.P."/>
            <person name="Pop M."/>
            <person name="Porcelli D."/>
            <person name="Powell J.R."/>
            <person name="Prohaska S."/>
            <person name="Pruitt K."/>
            <person name="Puig M."/>
            <person name="Quesneville H."/>
            <person name="Ram K.R."/>
            <person name="Rand D."/>
            <person name="Rasmussen M.D."/>
            <person name="Reed L.K."/>
            <person name="Reenan R."/>
            <person name="Reily A."/>
            <person name="Remington K.A."/>
            <person name="Rieger T.T."/>
            <person name="Ritchie M.G."/>
            <person name="Robin C."/>
            <person name="Rogers Y.H."/>
            <person name="Rohde C."/>
            <person name="Rozas J."/>
            <person name="Rubenfield M.J."/>
            <person name="Ruiz A."/>
            <person name="Russo S."/>
            <person name="Salzberg S.L."/>
            <person name="Sanchez-Gracia A."/>
            <person name="Saranga D.J."/>
            <person name="Sato H."/>
            <person name="Schaeffer S.W."/>
            <person name="Schatz M.C."/>
            <person name="Schlenke T."/>
            <person name="Schwartz R."/>
            <person name="Segarra C."/>
            <person name="Singh R.S."/>
            <person name="Sirot L."/>
            <person name="Sirota M."/>
            <person name="Sisneros N.B."/>
            <person name="Smith C.D."/>
            <person name="Smith T.F."/>
            <person name="Spieth J."/>
            <person name="Stage D.E."/>
            <person name="Stark A."/>
            <person name="Stephan W."/>
            <person name="Strausberg R.L."/>
            <person name="Strempel S."/>
            <person name="Sturgill D."/>
            <person name="Sutton G."/>
            <person name="Sutton G.G."/>
            <person name="Tao W."/>
            <person name="Teichmann S."/>
            <person name="Tobari Y.N."/>
            <person name="Tomimura Y."/>
            <person name="Tsolas J.M."/>
            <person name="Valente V.L."/>
            <person name="Venter E."/>
            <person name="Venter J.C."/>
            <person name="Vicario S."/>
            <person name="Vieira F.G."/>
            <person name="Vilella A.J."/>
            <person name="Villasante A."/>
            <person name="Walenz B."/>
            <person name="Wang J."/>
            <person name="Wasserman M."/>
            <person name="Watts T."/>
            <person name="Wilson D."/>
            <person name="Wilson R.K."/>
            <person name="Wing R.A."/>
            <person name="Wolfner M.F."/>
            <person name="Wong A."/>
            <person name="Wong G.K."/>
            <person name="Wu C.I."/>
            <person name="Wu G."/>
            <person name="Yamamoto D."/>
            <person name="Yang H.P."/>
            <person name="Yang S.P."/>
            <person name="Yorke J.A."/>
            <person name="Yoshida K."/>
            <person name="Zdobnov E."/>
            <person name="Zhang P."/>
            <person name="Zhang Y."/>
            <person name="Zimin A.V."/>
            <person name="Baldwin J."/>
            <person name="Abdouelleil A."/>
            <person name="Abdulkadir J."/>
            <person name="Abebe A."/>
            <person name="Abera B."/>
            <person name="Abreu J."/>
            <person name="Acer S.C."/>
            <person name="Aftuck L."/>
            <person name="Alexander A."/>
            <person name="An P."/>
            <person name="Anderson E."/>
            <person name="Anderson S."/>
            <person name="Arachi H."/>
            <person name="Azer M."/>
            <person name="Bachantsang P."/>
            <person name="Barry A."/>
            <person name="Bayul T."/>
            <person name="Berlin A."/>
            <person name="Bessette D."/>
            <person name="Bloom T."/>
            <person name="Blye J."/>
            <person name="Boguslavskiy L."/>
            <person name="Bonnet C."/>
            <person name="Boukhgalter B."/>
            <person name="Bourzgui I."/>
            <person name="Brown A."/>
            <person name="Cahill P."/>
            <person name="Channer S."/>
            <person name="Cheshatsang Y."/>
            <person name="Chuda L."/>
            <person name="Citroen M."/>
            <person name="Collymore A."/>
            <person name="Cooke P."/>
            <person name="Costello M."/>
            <person name="D'Aco K."/>
            <person name="Daza R."/>
            <person name="De Haan G."/>
            <person name="DeGray S."/>
            <person name="DeMaso C."/>
            <person name="Dhargay N."/>
            <person name="Dooley K."/>
            <person name="Dooley E."/>
            <person name="Doricent M."/>
            <person name="Dorje P."/>
            <person name="Dorjee K."/>
            <person name="Dupes A."/>
            <person name="Elong R."/>
            <person name="Falk J."/>
            <person name="Farina A."/>
            <person name="Faro S."/>
            <person name="Ferguson D."/>
            <person name="Fisher S."/>
            <person name="Foley C.D."/>
            <person name="Franke A."/>
            <person name="Friedrich D."/>
            <person name="Gadbois L."/>
            <person name="Gearin G."/>
            <person name="Gearin C.R."/>
            <person name="Giannoukos G."/>
            <person name="Goode T."/>
            <person name="Graham J."/>
            <person name="Grandbois E."/>
            <person name="Grewal S."/>
            <person name="Gyaltsen K."/>
            <person name="Hafez N."/>
            <person name="Hagos B."/>
            <person name="Hall J."/>
            <person name="Henson C."/>
            <person name="Hollinger A."/>
            <person name="Honan T."/>
            <person name="Huard M.D."/>
            <person name="Hughes L."/>
            <person name="Hurhula B."/>
            <person name="Husby M.E."/>
            <person name="Kamat A."/>
            <person name="Kanga B."/>
            <person name="Kashin S."/>
            <person name="Khazanovich D."/>
            <person name="Kisner P."/>
            <person name="Lance K."/>
            <person name="Lara M."/>
            <person name="Lee W."/>
            <person name="Lennon N."/>
            <person name="Letendre F."/>
            <person name="LeVine R."/>
            <person name="Lipovsky A."/>
            <person name="Liu X."/>
            <person name="Liu J."/>
            <person name="Liu S."/>
            <person name="Lokyitsang T."/>
            <person name="Lokyitsang Y."/>
            <person name="Lubonja R."/>
            <person name="Lui A."/>
            <person name="MacDonald P."/>
            <person name="Magnisalis V."/>
            <person name="Maru K."/>
            <person name="Matthews C."/>
            <person name="McCusker W."/>
            <person name="McDonough S."/>
            <person name="Mehta T."/>
            <person name="Meldrim J."/>
            <person name="Meneus L."/>
            <person name="Mihai O."/>
            <person name="Mihalev A."/>
            <person name="Mihova T."/>
            <person name="Mittelman R."/>
            <person name="Mlenga V."/>
            <person name="Montmayeur A."/>
            <person name="Mulrain L."/>
            <person name="Navidi A."/>
            <person name="Naylor J."/>
            <person name="Negash T."/>
            <person name="Nguyen T."/>
            <person name="Nguyen N."/>
            <person name="Nicol R."/>
            <person name="Norbu C."/>
            <person name="Norbu N."/>
            <person name="Novod N."/>
            <person name="O'Neill B."/>
            <person name="Osman S."/>
            <person name="Markiewicz E."/>
            <person name="Oyono O.L."/>
            <person name="Patti C."/>
            <person name="Phunkhang P."/>
            <person name="Pierre F."/>
            <person name="Priest M."/>
            <person name="Raghuraman S."/>
            <person name="Rege F."/>
            <person name="Reyes R."/>
            <person name="Rise C."/>
            <person name="Rogov P."/>
            <person name="Ross K."/>
            <person name="Ryan E."/>
            <person name="Settipalli S."/>
            <person name="Shea T."/>
            <person name="Sherpa N."/>
            <person name="Shi L."/>
            <person name="Shih D."/>
            <person name="Sparrow T."/>
            <person name="Spaulding J."/>
            <person name="Stalker J."/>
            <person name="Stange-Thomann N."/>
            <person name="Stavropoulos S."/>
            <person name="Stone C."/>
            <person name="Strader C."/>
            <person name="Tesfaye S."/>
            <person name="Thomson T."/>
            <person name="Thoulutsang Y."/>
            <person name="Thoulutsang D."/>
            <person name="Topham K."/>
            <person name="Topping I."/>
            <person name="Tsamla T."/>
            <person name="Vassiliev H."/>
            <person name="Vo A."/>
            <person name="Wangchuk T."/>
            <person name="Wangdi T."/>
            <person name="Weiand M."/>
            <person name="Wilkinson J."/>
            <person name="Wilson A."/>
            <person name="Yadav S."/>
            <person name="Young G."/>
            <person name="Yu Q."/>
            <person name="Zembek L."/>
            <person name="Zhong D."/>
            <person name="Zimmer A."/>
            <person name="Zwirko Z."/>
            <person name="Jaffe D.B."/>
            <person name="Alvarez P."/>
            <person name="Brockman W."/>
            <person name="Butler J."/>
            <person name="Chin C."/>
            <person name="Gnerre S."/>
            <person name="Grabherr M."/>
            <person name="Kleber M."/>
            <person name="Mauceli E."/>
            <person name="MacCallum I."/>
        </authorList>
    </citation>
    <scope>NUCLEOTIDE SEQUENCE [LARGE SCALE GENOMIC DNA]</scope>
    <source>
        <strain evidence="3">Tucson 15287-2541.00</strain>
    </source>
</reference>
<dbReference type="EMBL" id="CH916371">
    <property type="protein sequence ID" value="EDV91998.1"/>
    <property type="molecule type" value="Genomic_DNA"/>
</dbReference>